<evidence type="ECO:0000256" key="2">
    <source>
        <dbReference type="ARBA" id="ARBA00010500"/>
    </source>
</evidence>
<comment type="similarity">
    <text evidence="2">Belongs to the CFAP206 family.</text>
</comment>
<keyword evidence="4" id="KW-0963">Cytoplasm</keyword>
<comment type="function">
    <text evidence="9">Essential for sperm motility and is involved in the regulation of the beating frequency of motile cilia on the epithelial cells of the respiratory tract. Required for the establishment of radial spokes in sperm flagella.</text>
</comment>
<dbReference type="GO" id="GO:0003356">
    <property type="term" value="P:regulation of cilium beat frequency"/>
    <property type="evidence" value="ECO:0007669"/>
    <property type="project" value="TreeGrafter"/>
</dbReference>
<name>A0A315VFS6_GAMAF</name>
<gene>
    <name evidence="10" type="ORF">CCH79_00017592</name>
</gene>
<dbReference type="Pfam" id="PF12018">
    <property type="entry name" value="FAP206"/>
    <property type="match status" value="1"/>
</dbReference>
<keyword evidence="11" id="KW-1185">Reference proteome</keyword>
<dbReference type="AlphaFoldDB" id="A0A315VFS6"/>
<reference evidence="10 11" key="1">
    <citation type="journal article" date="2018" name="G3 (Bethesda)">
        <title>A High-Quality Reference Genome for the Invasive Mosquitofish Gambusia affinis Using a Chicago Library.</title>
        <authorList>
            <person name="Hoffberg S.L."/>
            <person name="Troendle N.J."/>
            <person name="Glenn T.C."/>
            <person name="Mahmud O."/>
            <person name="Louha S."/>
            <person name="Chalopin D."/>
            <person name="Bennetzen J.L."/>
            <person name="Mauricio R."/>
        </authorList>
    </citation>
    <scope>NUCLEOTIDE SEQUENCE [LARGE SCALE GENOMIC DNA]</scope>
    <source>
        <strain evidence="10">NE01/NJP1002.9</strain>
        <tissue evidence="10">Muscle</tissue>
    </source>
</reference>
<evidence type="ECO:0000256" key="7">
    <source>
        <dbReference type="ARBA" id="ARBA00023212"/>
    </source>
</evidence>
<dbReference type="PANTHER" id="PTHR21442">
    <property type="entry name" value="CILIA- AND FLAGELLA-ASSOCIATED PROTEIN 206"/>
    <property type="match status" value="1"/>
</dbReference>
<sequence>MFRARTERVIKTIICEIVEECVKRGHSFSETLVGFMVKAVVLNPTNGFDVDHTLSEEDVQRLKQLCLDKLTEETSPGLDTIKMQLYFEMNYASRCEFLAEIHRILEFKLSGMCREITDNRAKSRDDFHTLYHQIITYILLRSAIGSPANFSCVQDTNAALQSVLPLNDLGAFLVLLKKDKEQQLKELTMIVTGIRIFNEASKQNEELLSLHKLMPAVLQEALQISDRSIKNELRITQDLVWRYTAVLEKLTHPNIQPAQCEMPMTQLKQALYNVRQHESFLKILQSDASICCQRMESRQANLSSVLKQLRETVYPNTAIPGSTVFPLFKAVTKFWFELQDEAELLHILSNITVGLKPFLVSQAKRFSQAYLDSLLQATEVKTDGNRLAASSDEQIDRTLLNTQAWLLPHANDRLKELPLEYNGFCGYMFVNRDGLLLPGNPSIGVLEHKERFYAFSSREAALAFASSPDDFIAQVAEKSKFFPELFQLLRLHQQLPSSRSYSEKEPGQSLWPMHINKREIGIQTETHPVETHIDKTYEWNEWELRRKAIKLANIRTTVTHSMQTNLSHIRRDNVSQTWLPKEATSQTMRESGSNVPNPQTYLQGLRGQRDAMVLKVDLTRPVEEKP</sequence>
<evidence type="ECO:0000313" key="10">
    <source>
        <dbReference type="EMBL" id="PWA21866.1"/>
    </source>
</evidence>
<organism evidence="10 11">
    <name type="scientific">Gambusia affinis</name>
    <name type="common">Western mosquitofish</name>
    <name type="synonym">Heterandria affinis</name>
    <dbReference type="NCBI Taxonomy" id="33528"/>
    <lineage>
        <taxon>Eukaryota</taxon>
        <taxon>Metazoa</taxon>
        <taxon>Chordata</taxon>
        <taxon>Craniata</taxon>
        <taxon>Vertebrata</taxon>
        <taxon>Euteleostomi</taxon>
        <taxon>Actinopterygii</taxon>
        <taxon>Neopterygii</taxon>
        <taxon>Teleostei</taxon>
        <taxon>Neoteleostei</taxon>
        <taxon>Acanthomorphata</taxon>
        <taxon>Ovalentaria</taxon>
        <taxon>Atherinomorphae</taxon>
        <taxon>Cyprinodontiformes</taxon>
        <taxon>Poeciliidae</taxon>
        <taxon>Poeciliinae</taxon>
        <taxon>Gambusia</taxon>
    </lineage>
</organism>
<evidence type="ECO:0000256" key="5">
    <source>
        <dbReference type="ARBA" id="ARBA00022794"/>
    </source>
</evidence>
<dbReference type="GO" id="GO:1901317">
    <property type="term" value="P:regulation of flagellated sperm motility"/>
    <property type="evidence" value="ECO:0007669"/>
    <property type="project" value="TreeGrafter"/>
</dbReference>
<dbReference type="EMBL" id="NHOQ01001886">
    <property type="protein sequence ID" value="PWA21866.1"/>
    <property type="molecule type" value="Genomic_DNA"/>
</dbReference>
<dbReference type="InterPro" id="IPR021897">
    <property type="entry name" value="FAP206"/>
</dbReference>
<dbReference type="GO" id="GO:0005930">
    <property type="term" value="C:axoneme"/>
    <property type="evidence" value="ECO:0007669"/>
    <property type="project" value="UniProtKB-SubCell"/>
</dbReference>
<dbReference type="Proteomes" id="UP000250572">
    <property type="component" value="Unassembled WGS sequence"/>
</dbReference>
<evidence type="ECO:0000256" key="8">
    <source>
        <dbReference type="ARBA" id="ARBA00023273"/>
    </source>
</evidence>
<keyword evidence="8" id="KW-0966">Cell projection</keyword>
<evidence type="ECO:0000313" key="11">
    <source>
        <dbReference type="Proteomes" id="UP000250572"/>
    </source>
</evidence>
<keyword evidence="7" id="KW-0206">Cytoskeleton</keyword>
<evidence type="ECO:0000256" key="1">
    <source>
        <dbReference type="ARBA" id="ARBA00004430"/>
    </source>
</evidence>
<evidence type="ECO:0000256" key="3">
    <source>
        <dbReference type="ARBA" id="ARBA00021602"/>
    </source>
</evidence>
<dbReference type="GO" id="GO:0036064">
    <property type="term" value="C:ciliary basal body"/>
    <property type="evidence" value="ECO:0007669"/>
    <property type="project" value="TreeGrafter"/>
</dbReference>
<evidence type="ECO:0000256" key="4">
    <source>
        <dbReference type="ARBA" id="ARBA00022490"/>
    </source>
</evidence>
<protein>
    <recommendedName>
        <fullName evidence="3">Cilia- and flagella-associated protein 206</fullName>
    </recommendedName>
</protein>
<comment type="caution">
    <text evidence="10">The sequence shown here is derived from an EMBL/GenBank/DDBJ whole genome shotgun (WGS) entry which is preliminary data.</text>
</comment>
<dbReference type="STRING" id="33528.ENSGAFP00000030924"/>
<comment type="subcellular location">
    <subcellularLocation>
        <location evidence="1">Cytoplasm</location>
        <location evidence="1">Cytoskeleton</location>
        <location evidence="1">Cilium axoneme</location>
    </subcellularLocation>
</comment>
<evidence type="ECO:0000256" key="6">
    <source>
        <dbReference type="ARBA" id="ARBA00023069"/>
    </source>
</evidence>
<proteinExistence type="inferred from homology"/>
<evidence type="ECO:0000256" key="9">
    <source>
        <dbReference type="ARBA" id="ARBA00045321"/>
    </source>
</evidence>
<keyword evidence="5" id="KW-0970">Cilium biogenesis/degradation</keyword>
<dbReference type="OrthoDB" id="10251073at2759"/>
<dbReference type="PANTHER" id="PTHR21442:SF0">
    <property type="entry name" value="CILIA- AND FLAGELLA-ASSOCIATED PROTEIN 206"/>
    <property type="match status" value="1"/>
</dbReference>
<accession>A0A315VFS6</accession>
<keyword evidence="6" id="KW-0969">Cilium</keyword>
<dbReference type="OMA" id="QLMELMC"/>
<dbReference type="GO" id="GO:0007288">
    <property type="term" value="P:sperm axoneme assembly"/>
    <property type="evidence" value="ECO:0007669"/>
    <property type="project" value="TreeGrafter"/>
</dbReference>